<evidence type="ECO:0000256" key="2">
    <source>
        <dbReference type="SAM" id="Phobius"/>
    </source>
</evidence>
<keyword evidence="2" id="KW-0812">Transmembrane</keyword>
<protein>
    <recommendedName>
        <fullName evidence="3">TPM domain-containing protein</fullName>
    </recommendedName>
</protein>
<evidence type="ECO:0000313" key="4">
    <source>
        <dbReference type="EMBL" id="ORC06039.1"/>
    </source>
</evidence>
<dbReference type="RefSeq" id="WP_075549001.1">
    <property type="nucleotide sequence ID" value="NZ_LWCM01000121.1"/>
</dbReference>
<evidence type="ECO:0000313" key="8">
    <source>
        <dbReference type="Proteomes" id="UP000271464"/>
    </source>
</evidence>
<keyword evidence="2" id="KW-1133">Transmembrane helix</keyword>
<organism evidence="4 7">
    <name type="scientific">Mycobacterium persicum</name>
    <dbReference type="NCBI Taxonomy" id="1487726"/>
    <lineage>
        <taxon>Bacteria</taxon>
        <taxon>Bacillati</taxon>
        <taxon>Actinomycetota</taxon>
        <taxon>Actinomycetes</taxon>
        <taxon>Mycobacteriales</taxon>
        <taxon>Mycobacteriaceae</taxon>
        <taxon>Mycobacterium</taxon>
    </lineage>
</organism>
<feature type="compositionally biased region" description="Gly residues" evidence="1">
    <location>
        <begin position="656"/>
        <end position="669"/>
    </location>
</feature>
<comment type="caution">
    <text evidence="4">The sequence shown here is derived from an EMBL/GenBank/DDBJ whole genome shotgun (WGS) entry which is preliminary data.</text>
</comment>
<feature type="region of interest" description="Disordered" evidence="1">
    <location>
        <begin position="646"/>
        <end position="669"/>
    </location>
</feature>
<dbReference type="EMBL" id="MWQA01000001">
    <property type="protein sequence ID" value="ORC06039.1"/>
    <property type="molecule type" value="Genomic_DNA"/>
</dbReference>
<evidence type="ECO:0000313" key="9">
    <source>
        <dbReference type="Proteomes" id="UP000279331"/>
    </source>
</evidence>
<accession>A0A1X0L4X6</accession>
<dbReference type="Proteomes" id="UP000271464">
    <property type="component" value="Unassembled WGS sequence"/>
</dbReference>
<dbReference type="Proteomes" id="UP000279331">
    <property type="component" value="Unassembled WGS sequence"/>
</dbReference>
<reference evidence="4 7" key="1">
    <citation type="submission" date="2017-02" db="EMBL/GenBank/DDBJ databases">
        <title>Mycobacterium kansasii genomes.</title>
        <authorList>
            <person name="Borowka P."/>
            <person name="Strapagiel D."/>
            <person name="Marciniak B."/>
            <person name="Lach J."/>
            <person name="Bakula Z."/>
            <person name="Van Ingen J."/>
            <person name="Safianowska A."/>
            <person name="Brzostek A."/>
            <person name="Dziadek J."/>
            <person name="Jagielski T."/>
        </authorList>
    </citation>
    <scope>NUCLEOTIDE SEQUENCE [LARGE SCALE GENOMIC DNA]</scope>
    <source>
        <strain evidence="4 7">12MK</strain>
    </source>
</reference>
<evidence type="ECO:0000313" key="5">
    <source>
        <dbReference type="EMBL" id="VAZ84724.1"/>
    </source>
</evidence>
<sequence>MHIARLLGVVLTVVTVGLVGGVLLAPPSAAQPPFRLSGYVTDNAGVLSVTDRAEVTSAINELYADRHIRLWVVYVDNFSGQSAMNWGQSTFRSSELGSYDALLAVATVARSYVFLVPSTVPDVSAGQVEELRRNQIEPALRSGDWGGAAVAAANGLNKAPSSSGRLILLVALGVIGVAVVILLVVMRYRARRRRADAVAAARRVDPTDQRALAAVPLDILDDLSRSMVVAVDNAVRTSSNELALAIDEFGQERTAPFTRAVDNAKAALAQAFNVRQQLDDSAPETPAQRRELLTRVIVSAATADRELEAQTEAFEQLRDLVINAPSRLDMLTQQYVELTTRIAPSQQRLADLHHEFGETALASVAANVTAAQERLVFADHNIGTARELSAQAVSGRQSGLVDAVRAAESALGQARSLLDAVDSAAGDIRHAVTELPSVLADVAASITQADEQLQKTPDNASAHTRELVAARDAAAQALEESRNARGASVADPLGTFARVSKAGADLDRLLTAVAQEQANAERLNRSFEQALFTAESRVRAVSDYIDTRRGSIGPEARTRLAEAKRQLHAARDKRSTNITEAIGHANAASTLAANAQALANADVAAAQRAYTRQGGDNAGAILGGIIIGNLLSGGLRGGFGGWSPTSFGGSSSSSGGSSGGGFMGGGGRF</sequence>
<evidence type="ECO:0000259" key="3">
    <source>
        <dbReference type="Pfam" id="PF04536"/>
    </source>
</evidence>
<dbReference type="EMBL" id="UPHL01000095">
    <property type="protein sequence ID" value="VAZ84724.1"/>
    <property type="molecule type" value="Genomic_DNA"/>
</dbReference>
<dbReference type="EMBL" id="UPHM01000094">
    <property type="protein sequence ID" value="VAZ96427.1"/>
    <property type="molecule type" value="Genomic_DNA"/>
</dbReference>
<keyword evidence="2" id="KW-0472">Membrane</keyword>
<feature type="domain" description="TPM" evidence="3">
    <location>
        <begin position="40"/>
        <end position="158"/>
    </location>
</feature>
<reference evidence="8 9" key="2">
    <citation type="submission" date="2018-09" db="EMBL/GenBank/DDBJ databases">
        <authorList>
            <person name="Tagini F."/>
        </authorList>
    </citation>
    <scope>NUCLEOTIDE SEQUENCE [LARGE SCALE GENOMIC DNA]</scope>
    <source>
        <strain evidence="6 8">MK4</strain>
        <strain evidence="5 9">MK42</strain>
    </source>
</reference>
<proteinExistence type="predicted"/>
<dbReference type="Proteomes" id="UP000192335">
    <property type="component" value="Unassembled WGS sequence"/>
</dbReference>
<dbReference type="InterPro" id="IPR007621">
    <property type="entry name" value="TPM_dom"/>
</dbReference>
<feature type="compositionally biased region" description="Low complexity" evidence="1">
    <location>
        <begin position="646"/>
        <end position="655"/>
    </location>
</feature>
<evidence type="ECO:0000313" key="7">
    <source>
        <dbReference type="Proteomes" id="UP000192335"/>
    </source>
</evidence>
<dbReference type="AlphaFoldDB" id="A0A1X0L4X6"/>
<keyword evidence="8" id="KW-1185">Reference proteome</keyword>
<dbReference type="Gene3D" id="3.10.310.50">
    <property type="match status" value="1"/>
</dbReference>
<dbReference type="Pfam" id="PF04536">
    <property type="entry name" value="TPM_phosphatase"/>
    <property type="match status" value="1"/>
</dbReference>
<evidence type="ECO:0000313" key="6">
    <source>
        <dbReference type="EMBL" id="VAZ96427.1"/>
    </source>
</evidence>
<dbReference type="OrthoDB" id="5105562at2"/>
<name>A0A1X0L4X6_9MYCO</name>
<dbReference type="GeneID" id="66596595"/>
<gene>
    <name evidence="4" type="ORF">B4U45_04690</name>
    <name evidence="5" type="ORF">LAUMK42_03549</name>
    <name evidence="6" type="ORF">LAUMK4_03503</name>
</gene>
<feature type="transmembrane region" description="Helical" evidence="2">
    <location>
        <begin position="166"/>
        <end position="185"/>
    </location>
</feature>
<evidence type="ECO:0000256" key="1">
    <source>
        <dbReference type="SAM" id="MobiDB-lite"/>
    </source>
</evidence>